<dbReference type="OrthoDB" id="9810372at2"/>
<keyword evidence="3" id="KW-1185">Reference proteome</keyword>
<dbReference type="InterPro" id="IPR000600">
    <property type="entry name" value="ROK"/>
</dbReference>
<dbReference type="InterPro" id="IPR043129">
    <property type="entry name" value="ATPase_NBD"/>
</dbReference>
<accession>A0A368TP25</accession>
<dbReference type="Proteomes" id="UP000253204">
    <property type="component" value="Unassembled WGS sequence"/>
</dbReference>
<reference evidence="2 3" key="1">
    <citation type="submission" date="2018-07" db="EMBL/GenBank/DDBJ databases">
        <title>Halomonas rutogse sp. nov., isolated from Lake TangqianCo on Tibetan Plateau.</title>
        <authorList>
            <person name="Lu H."/>
            <person name="Xing P."/>
            <person name="Wu Q."/>
        </authorList>
    </citation>
    <scope>NUCLEOTIDE SEQUENCE [LARGE SCALE GENOMIC DNA]</scope>
    <source>
        <strain evidence="2 3">TQ8S</strain>
    </source>
</reference>
<sequence length="289" mass="30822">MYILFDIGGSKTRVAASNDCHELQGDPIVFDSTSNLEADTKRIADAARTLVGGHGITAAAGGVAGVLDHKHRTLLRSPNKTEWIGKPLAEHLEKGLGAPVFLENDTDMAGLGEAHAGAGQGYEIVVYLSVSTGIGGGRIVGGMIDTARFGFEPGHQIINPHCRVCPDCVVPSAEIDKCVDLEGLASGTALGKRTGKKPYEVTDKQEWHRIASWLAIGLNNTLVHWSPDAIVLGGSMVCGMKGPVVSLDEIKRHLRELLTIFPDLPDIHLAQLGDFGGLYGAMTRLRQDM</sequence>
<dbReference type="Pfam" id="PF00480">
    <property type="entry name" value="ROK"/>
    <property type="match status" value="1"/>
</dbReference>
<evidence type="ECO:0000313" key="3">
    <source>
        <dbReference type="Proteomes" id="UP000253204"/>
    </source>
</evidence>
<proteinExistence type="inferred from homology"/>
<dbReference type="RefSeq" id="WP_114488349.1">
    <property type="nucleotide sequence ID" value="NZ_CBCSHM010000077.1"/>
</dbReference>
<dbReference type="PANTHER" id="PTHR18964:SF149">
    <property type="entry name" value="BIFUNCTIONAL UDP-N-ACETYLGLUCOSAMINE 2-EPIMERASE_N-ACETYLMANNOSAMINE KINASE"/>
    <property type="match status" value="1"/>
</dbReference>
<dbReference type="SUPFAM" id="SSF53067">
    <property type="entry name" value="Actin-like ATPase domain"/>
    <property type="match status" value="1"/>
</dbReference>
<evidence type="ECO:0000256" key="1">
    <source>
        <dbReference type="ARBA" id="ARBA00006479"/>
    </source>
</evidence>
<evidence type="ECO:0000313" key="2">
    <source>
        <dbReference type="EMBL" id="RCV86364.1"/>
    </source>
</evidence>
<organism evidence="2 3">
    <name type="scientific">Vreelandella rituensis</name>
    <dbReference type="NCBI Taxonomy" id="2282306"/>
    <lineage>
        <taxon>Bacteria</taxon>
        <taxon>Pseudomonadati</taxon>
        <taxon>Pseudomonadota</taxon>
        <taxon>Gammaproteobacteria</taxon>
        <taxon>Oceanospirillales</taxon>
        <taxon>Halomonadaceae</taxon>
        <taxon>Vreelandella</taxon>
    </lineage>
</organism>
<comment type="similarity">
    <text evidence="1">Belongs to the ROK (NagC/XylR) family.</text>
</comment>
<dbReference type="AlphaFoldDB" id="A0A368TP25"/>
<protein>
    <submittedName>
        <fullName evidence="2">ROK family protein</fullName>
    </submittedName>
</protein>
<dbReference type="PANTHER" id="PTHR18964">
    <property type="entry name" value="ROK (REPRESSOR, ORF, KINASE) FAMILY"/>
    <property type="match status" value="1"/>
</dbReference>
<name>A0A368TP25_9GAMM</name>
<dbReference type="EMBL" id="QPIJ01000066">
    <property type="protein sequence ID" value="RCV86364.1"/>
    <property type="molecule type" value="Genomic_DNA"/>
</dbReference>
<dbReference type="CDD" id="cd23763">
    <property type="entry name" value="ASKHA_ATPase_ROK"/>
    <property type="match status" value="1"/>
</dbReference>
<comment type="caution">
    <text evidence="2">The sequence shown here is derived from an EMBL/GenBank/DDBJ whole genome shotgun (WGS) entry which is preliminary data.</text>
</comment>
<dbReference type="Gene3D" id="3.30.420.40">
    <property type="match status" value="2"/>
</dbReference>
<gene>
    <name evidence="2" type="ORF">DU506_18510</name>
</gene>